<name>A0AC34FNL9_9BILA</name>
<reference evidence="2" key="1">
    <citation type="submission" date="2022-11" db="UniProtKB">
        <authorList>
            <consortium name="WormBaseParasite"/>
        </authorList>
    </citation>
    <scope>IDENTIFICATION</scope>
</reference>
<proteinExistence type="predicted"/>
<accession>A0AC34FNL9</accession>
<evidence type="ECO:0000313" key="2">
    <source>
        <dbReference type="WBParaSite" id="ES5_v2.g19015.t1"/>
    </source>
</evidence>
<organism evidence="1 2">
    <name type="scientific">Panagrolaimus sp. ES5</name>
    <dbReference type="NCBI Taxonomy" id="591445"/>
    <lineage>
        <taxon>Eukaryota</taxon>
        <taxon>Metazoa</taxon>
        <taxon>Ecdysozoa</taxon>
        <taxon>Nematoda</taxon>
        <taxon>Chromadorea</taxon>
        <taxon>Rhabditida</taxon>
        <taxon>Tylenchina</taxon>
        <taxon>Panagrolaimomorpha</taxon>
        <taxon>Panagrolaimoidea</taxon>
        <taxon>Panagrolaimidae</taxon>
        <taxon>Panagrolaimus</taxon>
    </lineage>
</organism>
<dbReference type="Proteomes" id="UP000887579">
    <property type="component" value="Unplaced"/>
</dbReference>
<dbReference type="WBParaSite" id="ES5_v2.g19015.t1">
    <property type="protein sequence ID" value="ES5_v2.g19015.t1"/>
    <property type="gene ID" value="ES5_v2.g19015"/>
</dbReference>
<protein>
    <submittedName>
        <fullName evidence="2">ANK_REP_REGION domain-containing protein</fullName>
    </submittedName>
</protein>
<sequence length="711" mass="78548">MSTDSTLVARAMPCALPASQSINGAEALIEDLKKLSLNKQNVPPSKPKEKKTMRTMDAISPADFVTLQSLRSSALARKTNTTSKFARDGANLFADLLAEEKINVTVKPESPVEEKAVEEKKEAAEKKEEVKVEKEEVKEKSEKKDDEKKEKSEETEKKAEEKDENEGELISRGPVRTTRTPVTFHPYGGNTLHYGAAAQSAVEDPTSYSAGYDNNYDYSPGQNWWYANRDVIASNSSTPDTLFSDNGYSSATSPQNYYNNYYQPPTASQQAYNYPQAAVPVAQAQQQKVPQTKTAEAASFAGFADHALTSSEINRLLSTNNEGETELPDSLSDFILKYSRRYTTGSEDVDAYTTIKNSFSPSSSSSSPQHHNRPLSADSGCDSPLSAGSAPQTSPAQPHGGISGPCTPSNDQHRYQSKTGSAPLSVDSQQRPAKEKLRALISDDDMDQAWAWTCKCMMYFPGALSYQDPDRDTLLHIVTKLMDFAKIYTLVERMLKLENASNHRMFDMPNKMNETPLFLAVERRCPEIVEYLLEAGANPNTQTLRHERDASLHYAATRGMFDVVSTICNHPRTNINAQNGMGLTPLLCAVKNHGSLEEESQRIIDSRLTIQQLLACGADPMIPDATNGRTVIHYVVDCMDPALVEIFKKSVSEETMTNLVNTPDLCMETPLNVLQSMGNIDESRRSALCMELITCGASNQTTKSQTNYELY</sequence>
<evidence type="ECO:0000313" key="1">
    <source>
        <dbReference type="Proteomes" id="UP000887579"/>
    </source>
</evidence>